<gene>
    <name evidence="1" type="ORF">S06H3_10067</name>
</gene>
<dbReference type="AlphaFoldDB" id="X1MEC7"/>
<name>X1MEC7_9ZZZZ</name>
<comment type="caution">
    <text evidence="1">The sequence shown here is derived from an EMBL/GenBank/DDBJ whole genome shotgun (WGS) entry which is preliminary data.</text>
</comment>
<organism evidence="1">
    <name type="scientific">marine sediment metagenome</name>
    <dbReference type="NCBI Taxonomy" id="412755"/>
    <lineage>
        <taxon>unclassified sequences</taxon>
        <taxon>metagenomes</taxon>
        <taxon>ecological metagenomes</taxon>
    </lineage>
</organism>
<reference evidence="1" key="1">
    <citation type="journal article" date="2014" name="Front. Microbiol.">
        <title>High frequency of phylogenetically diverse reductive dehalogenase-homologous genes in deep subseafloor sedimentary metagenomes.</title>
        <authorList>
            <person name="Kawai M."/>
            <person name="Futagami T."/>
            <person name="Toyoda A."/>
            <person name="Takaki Y."/>
            <person name="Nishi S."/>
            <person name="Hori S."/>
            <person name="Arai W."/>
            <person name="Tsubouchi T."/>
            <person name="Morono Y."/>
            <person name="Uchiyama I."/>
            <person name="Ito T."/>
            <person name="Fujiyama A."/>
            <person name="Inagaki F."/>
            <person name="Takami H."/>
        </authorList>
    </citation>
    <scope>NUCLEOTIDE SEQUENCE</scope>
    <source>
        <strain evidence="1">Expedition CK06-06</strain>
    </source>
</reference>
<accession>X1MEC7</accession>
<proteinExistence type="predicted"/>
<feature type="non-terminal residue" evidence="1">
    <location>
        <position position="106"/>
    </location>
</feature>
<evidence type="ECO:0000313" key="1">
    <source>
        <dbReference type="EMBL" id="GAI04729.1"/>
    </source>
</evidence>
<dbReference type="EMBL" id="BARV01004582">
    <property type="protein sequence ID" value="GAI04729.1"/>
    <property type="molecule type" value="Genomic_DNA"/>
</dbReference>
<protein>
    <submittedName>
        <fullName evidence="1">Uncharacterized protein</fullName>
    </submittedName>
</protein>
<sequence>MNLGELIWKEYSKGVSGRILRLVRRIIEKQREGLEKFLESSEFGALSKSSQIKFQEELADLFKIVEKLEDSLASGIPSSLDISELGPESESKIKGAISEAVRRLRP</sequence>